<dbReference type="AlphaFoldDB" id="A0AAV7MQN3"/>
<name>A0AAV7MQN3_PLEWA</name>
<proteinExistence type="predicted"/>
<reference evidence="1" key="1">
    <citation type="journal article" date="2022" name="bioRxiv">
        <title>Sequencing and chromosome-scale assembly of the giantPleurodeles waltlgenome.</title>
        <authorList>
            <person name="Brown T."/>
            <person name="Elewa A."/>
            <person name="Iarovenko S."/>
            <person name="Subramanian E."/>
            <person name="Araus A.J."/>
            <person name="Petzold A."/>
            <person name="Susuki M."/>
            <person name="Suzuki K.-i.T."/>
            <person name="Hayashi T."/>
            <person name="Toyoda A."/>
            <person name="Oliveira C."/>
            <person name="Osipova E."/>
            <person name="Leigh N.D."/>
            <person name="Simon A."/>
            <person name="Yun M.H."/>
        </authorList>
    </citation>
    <scope>NUCLEOTIDE SEQUENCE</scope>
    <source>
        <strain evidence="1">20211129_DDA</strain>
        <tissue evidence="1">Liver</tissue>
    </source>
</reference>
<comment type="caution">
    <text evidence="1">The sequence shown here is derived from an EMBL/GenBank/DDBJ whole genome shotgun (WGS) entry which is preliminary data.</text>
</comment>
<gene>
    <name evidence="1" type="ORF">NDU88_003474</name>
</gene>
<accession>A0AAV7MQN3</accession>
<dbReference type="Proteomes" id="UP001066276">
    <property type="component" value="Chromosome 9"/>
</dbReference>
<keyword evidence="2" id="KW-1185">Reference proteome</keyword>
<evidence type="ECO:0000313" key="1">
    <source>
        <dbReference type="EMBL" id="KAJ1106071.1"/>
    </source>
</evidence>
<dbReference type="EMBL" id="JANPWB010000013">
    <property type="protein sequence ID" value="KAJ1106071.1"/>
    <property type="molecule type" value="Genomic_DNA"/>
</dbReference>
<organism evidence="1 2">
    <name type="scientific">Pleurodeles waltl</name>
    <name type="common">Iberian ribbed newt</name>
    <dbReference type="NCBI Taxonomy" id="8319"/>
    <lineage>
        <taxon>Eukaryota</taxon>
        <taxon>Metazoa</taxon>
        <taxon>Chordata</taxon>
        <taxon>Craniata</taxon>
        <taxon>Vertebrata</taxon>
        <taxon>Euteleostomi</taxon>
        <taxon>Amphibia</taxon>
        <taxon>Batrachia</taxon>
        <taxon>Caudata</taxon>
        <taxon>Salamandroidea</taxon>
        <taxon>Salamandridae</taxon>
        <taxon>Pleurodelinae</taxon>
        <taxon>Pleurodeles</taxon>
    </lineage>
</organism>
<sequence>MVKRKEKSKGASGNRAYYMCGGVYPHQGKCPAAGKQCTNCHRLNHFAKVCRSTLKTKPAGSKMTRTAQVIQQQEDLQDMDDDDEPDGTVEYWVTPHVTTDIAPSEVCMLRGMKDTLPQVTESPRFYD</sequence>
<evidence type="ECO:0000313" key="2">
    <source>
        <dbReference type="Proteomes" id="UP001066276"/>
    </source>
</evidence>
<protein>
    <submittedName>
        <fullName evidence="1">Uncharacterized protein</fullName>
    </submittedName>
</protein>